<evidence type="ECO:0000256" key="8">
    <source>
        <dbReference type="ARBA" id="ARBA00022989"/>
    </source>
</evidence>
<feature type="transmembrane region" description="Helical" evidence="10">
    <location>
        <begin position="747"/>
        <end position="767"/>
    </location>
</feature>
<comment type="caution">
    <text evidence="13">The sequence shown here is derived from an EMBL/GenBank/DDBJ whole genome shotgun (WGS) entry which is preliminary data.</text>
</comment>
<feature type="transmembrane region" description="Helical" evidence="10">
    <location>
        <begin position="923"/>
        <end position="943"/>
    </location>
</feature>
<reference evidence="13" key="1">
    <citation type="submission" date="2021-01" db="EMBL/GenBank/DDBJ databases">
        <authorList>
            <consortium name="Genoscope - CEA"/>
            <person name="William W."/>
        </authorList>
    </citation>
    <scope>NUCLEOTIDE SEQUENCE</scope>
</reference>
<dbReference type="InterPro" id="IPR044746">
    <property type="entry name" value="ABCC_6TM_D1"/>
</dbReference>
<keyword evidence="9 10" id="KW-0472">Membrane</keyword>
<feature type="domain" description="ABC transporter" evidence="11">
    <location>
        <begin position="408"/>
        <end position="639"/>
    </location>
</feature>
<feature type="transmembrane region" description="Helical" evidence="10">
    <location>
        <begin position="131"/>
        <end position="148"/>
    </location>
</feature>
<keyword evidence="3" id="KW-0813">Transport</keyword>
<dbReference type="PROSITE" id="PS50893">
    <property type="entry name" value="ABC_TRANSPORTER_2"/>
    <property type="match status" value="2"/>
</dbReference>
<evidence type="ECO:0000256" key="10">
    <source>
        <dbReference type="SAM" id="Phobius"/>
    </source>
</evidence>
<feature type="domain" description="ABC transmembrane type-1" evidence="12">
    <location>
        <begin position="101"/>
        <end position="374"/>
    </location>
</feature>
<feature type="domain" description="ABC transmembrane type-1" evidence="12">
    <location>
        <begin position="712"/>
        <end position="973"/>
    </location>
</feature>
<dbReference type="CDD" id="cd03244">
    <property type="entry name" value="ABCC_MRP_domain2"/>
    <property type="match status" value="1"/>
</dbReference>
<dbReference type="FunFam" id="1.20.1560.10:FF:000063">
    <property type="entry name" value="Multidrug resistance protein ABC transporter"/>
    <property type="match status" value="1"/>
</dbReference>
<dbReference type="InterPro" id="IPR044726">
    <property type="entry name" value="ABCC_6TM_D2"/>
</dbReference>
<evidence type="ECO:0000256" key="6">
    <source>
        <dbReference type="ARBA" id="ARBA00022741"/>
    </source>
</evidence>
<dbReference type="FunFam" id="1.20.1560.10:FF:000080">
    <property type="entry name" value="ABC transporter C family member 1"/>
    <property type="match status" value="1"/>
</dbReference>
<dbReference type="Pfam" id="PF00005">
    <property type="entry name" value="ABC_tran"/>
    <property type="match status" value="2"/>
</dbReference>
<dbReference type="PROSITE" id="PS50929">
    <property type="entry name" value="ABC_TM1F"/>
    <property type="match status" value="2"/>
</dbReference>
<dbReference type="SMART" id="SM00382">
    <property type="entry name" value="AAA"/>
    <property type="match status" value="2"/>
</dbReference>
<feature type="transmembrane region" description="Helical" evidence="10">
    <location>
        <begin position="710"/>
        <end position="735"/>
    </location>
</feature>
<dbReference type="PROSITE" id="PS00211">
    <property type="entry name" value="ABC_TRANSPORTER_1"/>
    <property type="match status" value="2"/>
</dbReference>
<dbReference type="InterPro" id="IPR011527">
    <property type="entry name" value="ABC1_TM_dom"/>
</dbReference>
<protein>
    <recommendedName>
        <fullName evidence="15">ABC transporter family protein</fullName>
    </recommendedName>
</protein>
<evidence type="ECO:0000313" key="13">
    <source>
        <dbReference type="EMBL" id="CAD8189167.1"/>
    </source>
</evidence>
<feature type="transmembrane region" description="Helical" evidence="10">
    <location>
        <begin position="96"/>
        <end position="119"/>
    </location>
</feature>
<evidence type="ECO:0000256" key="2">
    <source>
        <dbReference type="ARBA" id="ARBA00009726"/>
    </source>
</evidence>
<dbReference type="CDD" id="cd18580">
    <property type="entry name" value="ABC_6TM_ABCC_D2"/>
    <property type="match status" value="1"/>
</dbReference>
<dbReference type="CDD" id="cd18579">
    <property type="entry name" value="ABC_6TM_ABCC_D1"/>
    <property type="match status" value="1"/>
</dbReference>
<feature type="transmembrane region" description="Helical" evidence="10">
    <location>
        <begin position="314"/>
        <end position="339"/>
    </location>
</feature>
<dbReference type="InterPro" id="IPR003593">
    <property type="entry name" value="AAA+_ATPase"/>
</dbReference>
<feature type="transmembrane region" description="Helical" evidence="10">
    <location>
        <begin position="949"/>
        <end position="970"/>
    </location>
</feature>
<dbReference type="EMBL" id="CAJJDP010000093">
    <property type="protein sequence ID" value="CAD8189167.1"/>
    <property type="molecule type" value="Genomic_DNA"/>
</dbReference>
<dbReference type="FunFam" id="3.40.50.300:FF:002673">
    <property type="entry name" value="Multispecific organic anion transporter, putative"/>
    <property type="match status" value="1"/>
</dbReference>
<keyword evidence="8 10" id="KW-1133">Transmembrane helix</keyword>
<proteinExistence type="inferred from homology"/>
<comment type="similarity">
    <text evidence="2">Belongs to the ABC transporter superfamily. ABCC family. Conjugate transporter (TC 3.A.1.208) subfamily.</text>
</comment>
<accession>A0A8S1WKF8</accession>
<dbReference type="OrthoDB" id="6500128at2759"/>
<evidence type="ECO:0000256" key="3">
    <source>
        <dbReference type="ARBA" id="ARBA00022448"/>
    </source>
</evidence>
<keyword evidence="4 10" id="KW-0812">Transmembrane</keyword>
<dbReference type="GO" id="GO:0016887">
    <property type="term" value="F:ATP hydrolysis activity"/>
    <property type="evidence" value="ECO:0007669"/>
    <property type="project" value="InterPro"/>
</dbReference>
<keyword evidence="14" id="KW-1185">Reference proteome</keyword>
<evidence type="ECO:0000259" key="12">
    <source>
        <dbReference type="PROSITE" id="PS50929"/>
    </source>
</evidence>
<dbReference type="CDD" id="cd03250">
    <property type="entry name" value="ABCC_MRP_domain1"/>
    <property type="match status" value="1"/>
</dbReference>
<dbReference type="Pfam" id="PF00664">
    <property type="entry name" value="ABC_membrane"/>
    <property type="match status" value="2"/>
</dbReference>
<dbReference type="FunFam" id="3.40.50.300:FF:000610">
    <property type="entry name" value="Multidrug resistance-associated ABC transporter"/>
    <property type="match status" value="1"/>
</dbReference>
<dbReference type="PANTHER" id="PTHR24223:SF456">
    <property type="entry name" value="MULTIDRUG RESISTANCE-ASSOCIATED PROTEIN LETHAL(2)03659"/>
    <property type="match status" value="1"/>
</dbReference>
<dbReference type="InterPro" id="IPR017871">
    <property type="entry name" value="ABC_transporter-like_CS"/>
</dbReference>
<organism evidence="13 14">
    <name type="scientific">Paramecium octaurelia</name>
    <dbReference type="NCBI Taxonomy" id="43137"/>
    <lineage>
        <taxon>Eukaryota</taxon>
        <taxon>Sar</taxon>
        <taxon>Alveolata</taxon>
        <taxon>Ciliophora</taxon>
        <taxon>Intramacronucleata</taxon>
        <taxon>Oligohymenophorea</taxon>
        <taxon>Peniculida</taxon>
        <taxon>Parameciidae</taxon>
        <taxon>Paramecium</taxon>
    </lineage>
</organism>
<evidence type="ECO:0000313" key="14">
    <source>
        <dbReference type="Proteomes" id="UP000683925"/>
    </source>
</evidence>
<evidence type="ECO:0000256" key="7">
    <source>
        <dbReference type="ARBA" id="ARBA00022840"/>
    </source>
</evidence>
<dbReference type="PANTHER" id="PTHR24223">
    <property type="entry name" value="ATP-BINDING CASSETTE SUB-FAMILY C"/>
    <property type="match status" value="1"/>
</dbReference>
<sequence length="1268" mass="144930">MNNELKVYKTEQQNLIITTDREDKDGCFGKLFYLNIYSLMKNAQSHQLNEEELEEYFIQQSSESLHEQFSELQKQNLHSSLTIQLLKFFVKRFFKIYCIQLIQLGSQLLMPLIIQYVLTYVSKVDKTTSDGVILICIIFAVRIVGILSQTHSKLMLILAGQDAMAIVSMQIMNKCLKLSTLSNTQRTVGEITNLIQVDAQKMVYASNNLLNISIIPIQTLITLIYIYREIGYTVFVGIIIIILTFIANHFLGKQLLLSQKAVLKSKDDRIKQTNEVFQQIKFIKINAYESIFQNKIEQLREAERICIKKRLDHFSFNVFFGWLTPQLILSLSFGVYVYMGNELTPSKVFPIISLLLMLASNLQILPISYNSLQEALLSLKRVSAFLQTDEIMNKCIQQLDYRDPNIAIKIEQGNFHWNRSQIQKETSPILKNISLAIQPGQFVSLIGDIGSGKSSLIQALIGEMVYNEGDQQPYIQTYGNIAYVGQKAWIQNGSVKENILFGKEFHQTSYDNAVYYSCLNQDLEILIDGDATTIGEKGINLSGGQKARISLARAIYSDASIYLLDDPLSAVDIHVGNFIMKECFLKYLKEKTRLLSTHALSFCQYTDKVYLLQNGEIIDSGEYQYMKYNQKFLEIEQKFRDKAEELIENDNQKEQTKNDISNMNTSSATKKQKEFKDPEDLILKEDRQSGDIDISVYQKYFLYNGGYKNYMLLFIVMVMWIIAQLFSTLWIAHWSDDLYNQDYSPKTYMIVYFCVGIFQAILAYGRAASIANSSVKSTTIIHNQIIKSLLKAPQCEFFERVPTGRIMNRLTKDINSLDIEINMNLSFASTKISQIVSSIIIGLIATTKLIIMPLILFFYISIKIQRIYMKASREMQRLELISKSPILSYFVESLQGLSTIRAFQKSFLFLNNFSQKLDRNRQIIFVSTHASCWFNQILGFLSLIVNMFAIIYCILFSSNASFAGLILTYVSSLDINTQQTIDSLGLLENNLISFERCLDFTKVPQEKQNQNDPPRNWPSSGKIEFKELSVRYRPNLPFALKEFSYTINENEKIGVVGRTGAGKSTIALSLIRMLEAYEGQILIDGIDISQISLEKLRTFITSIQQDAVIFHGTIRQNLDPIGQCHDEDIKKVLNDCCLEKFLNERNGLDTMINESGDNLSAGEKQLICIARAILKKAKIILIDEATANIDLETEEKIQKAIAIAFRDCTVIAIAHRINTILKCDKILVIDNGQIIESGLTKELLNNKSSIFYNMYQEVMNGQQLIIQF</sequence>
<evidence type="ECO:0000256" key="5">
    <source>
        <dbReference type="ARBA" id="ARBA00022737"/>
    </source>
</evidence>
<keyword evidence="5" id="KW-0677">Repeat</keyword>
<keyword evidence="6" id="KW-0547">Nucleotide-binding</keyword>
<comment type="subcellular location">
    <subcellularLocation>
        <location evidence="1">Membrane</location>
        <topology evidence="1">Multi-pass membrane protein</topology>
    </subcellularLocation>
</comment>
<feature type="transmembrane region" description="Helical" evidence="10">
    <location>
        <begin position="351"/>
        <end position="372"/>
    </location>
</feature>
<gene>
    <name evidence="13" type="ORF">POCTA_138.1.T0940138</name>
</gene>
<keyword evidence="7" id="KW-0067">ATP-binding</keyword>
<evidence type="ECO:0000256" key="1">
    <source>
        <dbReference type="ARBA" id="ARBA00004141"/>
    </source>
</evidence>
<evidence type="ECO:0000256" key="9">
    <source>
        <dbReference type="ARBA" id="ARBA00023136"/>
    </source>
</evidence>
<dbReference type="InterPro" id="IPR050173">
    <property type="entry name" value="ABC_transporter_C-like"/>
</dbReference>
<dbReference type="Proteomes" id="UP000683925">
    <property type="component" value="Unassembled WGS sequence"/>
</dbReference>
<feature type="transmembrane region" description="Helical" evidence="10">
    <location>
        <begin position="209"/>
        <end position="227"/>
    </location>
</feature>
<evidence type="ECO:0000259" key="11">
    <source>
        <dbReference type="PROSITE" id="PS50893"/>
    </source>
</evidence>
<dbReference type="OMA" id="CMVPDGL"/>
<dbReference type="GO" id="GO:0140359">
    <property type="term" value="F:ABC-type transporter activity"/>
    <property type="evidence" value="ECO:0007669"/>
    <property type="project" value="InterPro"/>
</dbReference>
<dbReference type="InterPro" id="IPR003439">
    <property type="entry name" value="ABC_transporter-like_ATP-bd"/>
</dbReference>
<feature type="domain" description="ABC transporter" evidence="11">
    <location>
        <begin position="1023"/>
        <end position="1256"/>
    </location>
</feature>
<evidence type="ECO:0000256" key="4">
    <source>
        <dbReference type="ARBA" id="ARBA00022692"/>
    </source>
</evidence>
<name>A0A8S1WKF8_PAROT</name>
<dbReference type="AlphaFoldDB" id="A0A8S1WKF8"/>
<dbReference type="GO" id="GO:0016020">
    <property type="term" value="C:membrane"/>
    <property type="evidence" value="ECO:0007669"/>
    <property type="project" value="UniProtKB-SubCell"/>
</dbReference>
<evidence type="ECO:0008006" key="15">
    <source>
        <dbReference type="Google" id="ProtNLM"/>
    </source>
</evidence>
<feature type="transmembrane region" description="Helical" evidence="10">
    <location>
        <begin position="233"/>
        <end position="251"/>
    </location>
</feature>
<feature type="transmembrane region" description="Helical" evidence="10">
    <location>
        <begin position="835"/>
        <end position="860"/>
    </location>
</feature>
<dbReference type="GO" id="GO:0005524">
    <property type="term" value="F:ATP binding"/>
    <property type="evidence" value="ECO:0007669"/>
    <property type="project" value="UniProtKB-KW"/>
</dbReference>